<dbReference type="InterPro" id="IPR012334">
    <property type="entry name" value="Pectin_lyas_fold"/>
</dbReference>
<evidence type="ECO:0000256" key="1">
    <source>
        <dbReference type="ARBA" id="ARBA00001913"/>
    </source>
</evidence>
<evidence type="ECO:0000256" key="10">
    <source>
        <dbReference type="SAM" id="Phobius"/>
    </source>
</evidence>
<dbReference type="InterPro" id="IPR039448">
    <property type="entry name" value="Beta_helix"/>
</dbReference>
<dbReference type="InterPro" id="IPR006626">
    <property type="entry name" value="PbH1"/>
</dbReference>
<comment type="cofactor">
    <cofactor evidence="1">
        <name>Ca(2+)</name>
        <dbReference type="ChEBI" id="CHEBI:29108"/>
    </cofactor>
</comment>
<keyword evidence="5" id="KW-0732">Signal</keyword>
<proteinExistence type="inferred from homology"/>
<dbReference type="SUPFAM" id="SSF51126">
    <property type="entry name" value="Pectin lyase-like"/>
    <property type="match status" value="1"/>
</dbReference>
<evidence type="ECO:0000256" key="8">
    <source>
        <dbReference type="ARBA" id="ARBA00038263"/>
    </source>
</evidence>
<evidence type="ECO:0000256" key="7">
    <source>
        <dbReference type="ARBA" id="ARBA00023239"/>
    </source>
</evidence>
<dbReference type="GO" id="GO:0046872">
    <property type="term" value="F:metal ion binding"/>
    <property type="evidence" value="ECO:0007669"/>
    <property type="project" value="UniProtKB-KW"/>
</dbReference>
<evidence type="ECO:0000313" key="13">
    <source>
        <dbReference type="Proteomes" id="UP000434052"/>
    </source>
</evidence>
<sequence>MRGRRCGRDIRAHAWLGDADLSGAQGAAPPPHRHGRRRRVEGARAPGRAGPPHRLRTGVRGRAGRIAPAGAALRARRGRTAGRVLRRASAQRAVPGFERVPRVLPPGAAPPPEGADRVTRKPRRRRLMMYDTPQCRPHGRFNASRASLLRRILTCIAVLALAFLAVSAQAATYHVEAGATGANDGSSTAPFATIAQAASVARAGDTVYVEQGEYNESVVLEHSGKENTPIIFVGQDRPEVHGAGGPGFFISGNHVTVQGFDVSGGVFGIHVTGSNVNLLGNYVHHNRHDGIRVDGAMDVHIQSGEIYDNGPGNAVGIWLAGSVYDLVVQDVDISSTGIQKTGINAYEAGESNGIILRNVNIHDHPEYGASLMAESPGELTDIRIINCRFDHNGFGAVHTIGDMRYRLGNVLIQRATRSIVEKSVFSNGPGWGMDCYTSDRLVIRNNLFLDNMDSGDPTVGPGIGLEVNAGQDNLILHNVFYGNSIGLFTSYLDSGGPWPPGPAFDVVQNNIFWSNDEDMQVTSEDNPPLTVLQGANLMGVDPQFVDPAGLDFHLAQGSPAIDAGVDAGVEDDFDGNPRPQGKAPDIGAFEFQQQ</sequence>
<keyword evidence="10" id="KW-0812">Transmembrane</keyword>
<name>A0A6P1ZEC2_9BACT</name>
<gene>
    <name evidence="12" type="ORF">DQK91_16330</name>
</gene>
<evidence type="ECO:0000256" key="3">
    <source>
        <dbReference type="ARBA" id="ARBA00022525"/>
    </source>
</evidence>
<evidence type="ECO:0000259" key="11">
    <source>
        <dbReference type="Pfam" id="PF13229"/>
    </source>
</evidence>
<dbReference type="PANTHER" id="PTHR40088">
    <property type="entry name" value="PECTATE LYASE (EUROFUNG)"/>
    <property type="match status" value="1"/>
</dbReference>
<keyword evidence="6" id="KW-0106">Calcium</keyword>
<dbReference type="EMBL" id="QMIF01000012">
    <property type="protein sequence ID" value="TVM32097.1"/>
    <property type="molecule type" value="Genomic_DNA"/>
</dbReference>
<keyword evidence="3" id="KW-0964">Secreted</keyword>
<dbReference type="GO" id="GO:0016837">
    <property type="term" value="F:carbon-oxygen lyase activity, acting on polysaccharides"/>
    <property type="evidence" value="ECO:0007669"/>
    <property type="project" value="TreeGrafter"/>
</dbReference>
<dbReference type="OrthoDB" id="5522195at2"/>
<evidence type="ECO:0000256" key="2">
    <source>
        <dbReference type="ARBA" id="ARBA00004613"/>
    </source>
</evidence>
<feature type="region of interest" description="Disordered" evidence="9">
    <location>
        <begin position="21"/>
        <end position="58"/>
    </location>
</feature>
<dbReference type="Proteomes" id="UP000434052">
    <property type="component" value="Unassembled WGS sequence"/>
</dbReference>
<dbReference type="NCBIfam" id="NF041518">
    <property type="entry name" value="choice_anch_Q"/>
    <property type="match status" value="1"/>
</dbReference>
<dbReference type="GO" id="GO:0005576">
    <property type="term" value="C:extracellular region"/>
    <property type="evidence" value="ECO:0007669"/>
    <property type="project" value="UniProtKB-SubCell"/>
</dbReference>
<dbReference type="InterPro" id="IPR059226">
    <property type="entry name" value="Choice_anch_Q_dom"/>
</dbReference>
<dbReference type="Gene3D" id="2.160.20.10">
    <property type="entry name" value="Single-stranded right-handed beta-helix, Pectin lyase-like"/>
    <property type="match status" value="1"/>
</dbReference>
<evidence type="ECO:0000256" key="4">
    <source>
        <dbReference type="ARBA" id="ARBA00022723"/>
    </source>
</evidence>
<dbReference type="Pfam" id="PF13229">
    <property type="entry name" value="Beta_helix"/>
    <property type="match status" value="1"/>
</dbReference>
<dbReference type="PANTHER" id="PTHR40088:SF1">
    <property type="entry name" value="PECTATE LYASE PEL9"/>
    <property type="match status" value="1"/>
</dbReference>
<keyword evidence="10" id="KW-0472">Membrane</keyword>
<comment type="caution">
    <text evidence="12">The sequence shown here is derived from an EMBL/GenBank/DDBJ whole genome shotgun (WGS) entry which is preliminary data.</text>
</comment>
<keyword evidence="10" id="KW-1133">Transmembrane helix</keyword>
<keyword evidence="4" id="KW-0479">Metal-binding</keyword>
<comment type="subcellular location">
    <subcellularLocation>
        <location evidence="2">Secreted</location>
    </subcellularLocation>
</comment>
<protein>
    <recommendedName>
        <fullName evidence="11">Right handed beta helix domain-containing protein</fullName>
    </recommendedName>
</protein>
<accession>A0A6P1ZEC2</accession>
<evidence type="ECO:0000256" key="5">
    <source>
        <dbReference type="ARBA" id="ARBA00022729"/>
    </source>
</evidence>
<dbReference type="SMART" id="SM00710">
    <property type="entry name" value="PbH1"/>
    <property type="match status" value="8"/>
</dbReference>
<evidence type="ECO:0000256" key="9">
    <source>
        <dbReference type="SAM" id="MobiDB-lite"/>
    </source>
</evidence>
<dbReference type="AlphaFoldDB" id="A0A6P1ZEC2"/>
<dbReference type="InterPro" id="IPR011050">
    <property type="entry name" value="Pectin_lyase_fold/virulence"/>
</dbReference>
<dbReference type="InterPro" id="IPR052052">
    <property type="entry name" value="Polysaccharide_Lyase_9"/>
</dbReference>
<keyword evidence="7" id="KW-0456">Lyase</keyword>
<feature type="region of interest" description="Disordered" evidence="9">
    <location>
        <begin position="563"/>
        <end position="594"/>
    </location>
</feature>
<evidence type="ECO:0000313" key="12">
    <source>
        <dbReference type="EMBL" id="TVM32097.1"/>
    </source>
</evidence>
<reference evidence="12 13" key="1">
    <citation type="submission" date="2018-06" db="EMBL/GenBank/DDBJ databases">
        <title>Complete genome of Desulfovibrio marinus P48SEP.</title>
        <authorList>
            <person name="Crispim J.S."/>
            <person name="Vidigal P.M.P."/>
            <person name="Silva L.C.F."/>
            <person name="Araujo L.C."/>
            <person name="Laguardia C.N."/>
            <person name="Dias R.S."/>
            <person name="Sousa M.P."/>
            <person name="Paula S.O."/>
            <person name="Silva C."/>
        </authorList>
    </citation>
    <scope>NUCLEOTIDE SEQUENCE [LARGE SCALE GENOMIC DNA]</scope>
    <source>
        <strain evidence="12 13">P48SEP</strain>
    </source>
</reference>
<organism evidence="12 13">
    <name type="scientific">Oceanidesulfovibrio marinus</name>
    <dbReference type="NCBI Taxonomy" id="370038"/>
    <lineage>
        <taxon>Bacteria</taxon>
        <taxon>Pseudomonadati</taxon>
        <taxon>Thermodesulfobacteriota</taxon>
        <taxon>Desulfovibrionia</taxon>
        <taxon>Desulfovibrionales</taxon>
        <taxon>Desulfovibrionaceae</taxon>
        <taxon>Oceanidesulfovibrio</taxon>
    </lineage>
</organism>
<feature type="transmembrane region" description="Helical" evidence="10">
    <location>
        <begin position="148"/>
        <end position="166"/>
    </location>
</feature>
<comment type="similarity">
    <text evidence="8">Belongs to the polysaccharide lyase 9 family.</text>
</comment>
<evidence type="ECO:0000256" key="6">
    <source>
        <dbReference type="ARBA" id="ARBA00022837"/>
    </source>
</evidence>
<feature type="domain" description="Right handed beta helix" evidence="11">
    <location>
        <begin position="316"/>
        <end position="487"/>
    </location>
</feature>